<dbReference type="Pfam" id="PF00753">
    <property type="entry name" value="Lactamase_B"/>
    <property type="match status" value="1"/>
</dbReference>
<dbReference type="Pfam" id="PF14863">
    <property type="entry name" value="Alkyl_sulf_dimr"/>
    <property type="match status" value="1"/>
</dbReference>
<name>A0ABM6M8L5_9SPHN</name>
<evidence type="ECO:0000259" key="1">
    <source>
        <dbReference type="SMART" id="SM00849"/>
    </source>
</evidence>
<dbReference type="PANTHER" id="PTHR43223:SF2">
    <property type="entry name" value="METALLO-BETA-LACTAMASE DOMAIN-CONTAINING PROTEIN"/>
    <property type="match status" value="1"/>
</dbReference>
<gene>
    <name evidence="2" type="ORF">B5J99_13390</name>
</gene>
<protein>
    <recommendedName>
        <fullName evidence="1">Metallo-beta-lactamase domain-containing protein</fullName>
    </recommendedName>
</protein>
<dbReference type="Gene3D" id="3.60.15.30">
    <property type="entry name" value="Metallo-beta-lactamase domain"/>
    <property type="match status" value="1"/>
</dbReference>
<dbReference type="Gene3D" id="1.25.40.880">
    <property type="entry name" value="Alkyl sulfatase, dimerisation domain"/>
    <property type="match status" value="1"/>
</dbReference>
<evidence type="ECO:0000313" key="2">
    <source>
        <dbReference type="EMBL" id="ASR52329.1"/>
    </source>
</evidence>
<reference evidence="2 3" key="1">
    <citation type="submission" date="2017-03" db="EMBL/GenBank/DDBJ databases">
        <title>Complete genome sequence of Blastomonas fulva degrading microcsystin LR.</title>
        <authorList>
            <person name="Lee H.-g."/>
            <person name="Jin L."/>
            <person name="oh H.-M."/>
        </authorList>
    </citation>
    <scope>NUCLEOTIDE SEQUENCE [LARGE SCALE GENOMIC DNA]</scope>
    <source>
        <strain evidence="2 3">T2</strain>
    </source>
</reference>
<feature type="domain" description="Metallo-beta-lactamase" evidence="1">
    <location>
        <begin position="41"/>
        <end position="242"/>
    </location>
</feature>
<dbReference type="InterPro" id="IPR038536">
    <property type="entry name" value="Alkyl/aryl-sulf_dimr_sf"/>
</dbReference>
<dbReference type="InterPro" id="IPR029228">
    <property type="entry name" value="Alkyl_sulf_dimr"/>
</dbReference>
<dbReference type="SUPFAM" id="SSF56281">
    <property type="entry name" value="Metallo-hydrolase/oxidoreductase"/>
    <property type="match status" value="1"/>
</dbReference>
<dbReference type="SMART" id="SM00849">
    <property type="entry name" value="Lactamase_B"/>
    <property type="match status" value="1"/>
</dbReference>
<dbReference type="Proteomes" id="UP000258016">
    <property type="component" value="Chromosome"/>
</dbReference>
<evidence type="ECO:0000313" key="3">
    <source>
        <dbReference type="Proteomes" id="UP000258016"/>
    </source>
</evidence>
<dbReference type="PANTHER" id="PTHR43223">
    <property type="entry name" value="ALKYL/ARYL-SULFATASE"/>
    <property type="match status" value="1"/>
</dbReference>
<dbReference type="EMBL" id="CP020083">
    <property type="protein sequence ID" value="ASR52329.1"/>
    <property type="molecule type" value="Genomic_DNA"/>
</dbReference>
<organism evidence="2 3">
    <name type="scientific">Blastomonas fulva</name>
    <dbReference type="NCBI Taxonomy" id="1550728"/>
    <lineage>
        <taxon>Bacteria</taxon>
        <taxon>Pseudomonadati</taxon>
        <taxon>Pseudomonadota</taxon>
        <taxon>Alphaproteobacteria</taxon>
        <taxon>Sphingomonadales</taxon>
        <taxon>Sphingomonadaceae</taxon>
        <taxon>Blastomonas</taxon>
    </lineage>
</organism>
<keyword evidence="3" id="KW-1185">Reference proteome</keyword>
<sequence>MMAGGTDTPGFGLRVADMVRSGSDQTAPIVRAPGVWESRGVGNAYLLTTAEGNVLVNAGTLADARKGRERFAQVSAAPVQFIVLTQSHANQYGGLEVYKTPDNVVIAHHLYPQDRTYCEALSEHYRRGSRRIFGGITGRTEDMIPTCEVAPDLLIGDEGHRFELGGRRFEIIWTPGGETRSAVIVWLPDERIAIVGNLFGPLFGNQPNLNTLRGDKPRSALEFIASIKRVRALRPELLLTGHEAIEGVNHIENEVTRIIDAVQWMHDRTLEGMNEGRDLCSLMRDVRLPDKLSLTEEYGKVAWNVRAIWHEYSGWFDPARGTTELYGVPPSSIAPAIAELAGGAECLAERAQAFVNQGRPLEALHMLDIALTAAPGLAAARAVKRAALMLLDEQTGGTNLWERRWIAAALHELEETAPG</sequence>
<dbReference type="InterPro" id="IPR036866">
    <property type="entry name" value="RibonucZ/Hydroxyglut_hydro"/>
</dbReference>
<accession>A0ABM6M8L5</accession>
<dbReference type="InterPro" id="IPR052195">
    <property type="entry name" value="Bact_Alkyl/Aryl-Sulfatase"/>
</dbReference>
<proteinExistence type="predicted"/>
<dbReference type="InterPro" id="IPR001279">
    <property type="entry name" value="Metallo-B-lactamas"/>
</dbReference>